<keyword evidence="9" id="KW-0206">Cytoskeleton</keyword>
<evidence type="ECO:0000256" key="12">
    <source>
        <dbReference type="SAM" id="Coils"/>
    </source>
</evidence>
<evidence type="ECO:0000256" key="5">
    <source>
        <dbReference type="ARBA" id="ARBA00022723"/>
    </source>
</evidence>
<keyword evidence="8 12" id="KW-0175">Coiled coil</keyword>
<dbReference type="InterPro" id="IPR058883">
    <property type="entry name" value="DZIP1_dom"/>
</dbReference>
<evidence type="ECO:0000256" key="11">
    <source>
        <dbReference type="PROSITE-ProRule" id="PRU00042"/>
    </source>
</evidence>
<evidence type="ECO:0000256" key="4">
    <source>
        <dbReference type="ARBA" id="ARBA00022490"/>
    </source>
</evidence>
<evidence type="ECO:0000313" key="16">
    <source>
        <dbReference type="Proteomes" id="UP000037069"/>
    </source>
</evidence>
<evidence type="ECO:0000256" key="2">
    <source>
        <dbReference type="ARBA" id="ARBA00004120"/>
    </source>
</evidence>
<keyword evidence="5" id="KW-0479">Metal-binding</keyword>
<keyword evidence="16" id="KW-1185">Reference proteome</keyword>
<organism evidence="15 16">
    <name type="scientific">Lucilia cuprina</name>
    <name type="common">Green bottle fly</name>
    <name type="synonym">Australian sheep blowfly</name>
    <dbReference type="NCBI Taxonomy" id="7375"/>
    <lineage>
        <taxon>Eukaryota</taxon>
        <taxon>Metazoa</taxon>
        <taxon>Ecdysozoa</taxon>
        <taxon>Arthropoda</taxon>
        <taxon>Hexapoda</taxon>
        <taxon>Insecta</taxon>
        <taxon>Pterygota</taxon>
        <taxon>Neoptera</taxon>
        <taxon>Endopterygota</taxon>
        <taxon>Diptera</taxon>
        <taxon>Brachycera</taxon>
        <taxon>Muscomorpha</taxon>
        <taxon>Oestroidea</taxon>
        <taxon>Calliphoridae</taxon>
        <taxon>Luciliinae</taxon>
        <taxon>Lucilia</taxon>
    </lineage>
</organism>
<evidence type="ECO:0000313" key="15">
    <source>
        <dbReference type="EMBL" id="KNC21783.1"/>
    </source>
</evidence>
<dbReference type="OrthoDB" id="515971at2759"/>
<dbReference type="AlphaFoldDB" id="A0A0L0BP75"/>
<dbReference type="InterPro" id="IPR013087">
    <property type="entry name" value="Znf_C2H2_type"/>
</dbReference>
<name>A0A0L0BP75_LUCCU</name>
<comment type="subcellular location">
    <subcellularLocation>
        <location evidence="2">Cytoplasm</location>
        <location evidence="2">Cytoskeleton</location>
        <location evidence="2">Cilium basal body</location>
    </subcellularLocation>
    <subcellularLocation>
        <location evidence="1">Cytoplasm</location>
        <location evidence="1">Cytoskeleton</location>
        <location evidence="1">Microtubule organizing center</location>
        <location evidence="1">Centrosome</location>
        <location evidence="1">Centriole</location>
    </subcellularLocation>
</comment>
<dbReference type="PANTHER" id="PTHR21502:SF3">
    <property type="entry name" value="CILIUM ASSEMBLY PROTEIN DZIP1L"/>
    <property type="match status" value="1"/>
</dbReference>
<dbReference type="InterPro" id="IPR032714">
    <property type="entry name" value="DZIP1_N"/>
</dbReference>
<feature type="region of interest" description="Disordered" evidence="13">
    <location>
        <begin position="444"/>
        <end position="501"/>
    </location>
</feature>
<feature type="coiled-coil region" evidence="12">
    <location>
        <begin position="114"/>
        <end position="141"/>
    </location>
</feature>
<dbReference type="GO" id="GO:0036064">
    <property type="term" value="C:ciliary basal body"/>
    <property type="evidence" value="ECO:0007669"/>
    <property type="project" value="TreeGrafter"/>
</dbReference>
<protein>
    <recommendedName>
        <fullName evidence="14">C2H2-type domain-containing protein</fullName>
    </recommendedName>
</protein>
<feature type="region of interest" description="Disordered" evidence="13">
    <location>
        <begin position="217"/>
        <end position="277"/>
    </location>
</feature>
<feature type="compositionally biased region" description="Basic and acidic residues" evidence="13">
    <location>
        <begin position="404"/>
        <end position="420"/>
    </location>
</feature>
<comment type="caution">
    <text evidence="15">The sequence shown here is derived from an EMBL/GenBank/DDBJ whole genome shotgun (WGS) entry which is preliminary data.</text>
</comment>
<feature type="compositionally biased region" description="Polar residues" evidence="13">
    <location>
        <begin position="245"/>
        <end position="258"/>
    </location>
</feature>
<feature type="compositionally biased region" description="Basic and acidic residues" evidence="13">
    <location>
        <begin position="463"/>
        <end position="473"/>
    </location>
</feature>
<keyword evidence="4" id="KW-0963">Cytoplasm</keyword>
<dbReference type="Pfam" id="PF13815">
    <property type="entry name" value="Dzip-like_N"/>
    <property type="match status" value="1"/>
</dbReference>
<dbReference type="GO" id="GO:0008270">
    <property type="term" value="F:zinc ion binding"/>
    <property type="evidence" value="ECO:0007669"/>
    <property type="project" value="UniProtKB-KW"/>
</dbReference>
<evidence type="ECO:0000256" key="3">
    <source>
        <dbReference type="ARBA" id="ARBA00009131"/>
    </source>
</evidence>
<evidence type="ECO:0000256" key="7">
    <source>
        <dbReference type="ARBA" id="ARBA00022833"/>
    </source>
</evidence>
<keyword evidence="10" id="KW-0966">Cell projection</keyword>
<feature type="region of interest" description="Disordered" evidence="13">
    <location>
        <begin position="400"/>
        <end position="422"/>
    </location>
</feature>
<evidence type="ECO:0000256" key="10">
    <source>
        <dbReference type="ARBA" id="ARBA00023273"/>
    </source>
</evidence>
<keyword evidence="7" id="KW-0862">Zinc</keyword>
<dbReference type="GO" id="GO:0060271">
    <property type="term" value="P:cilium assembly"/>
    <property type="evidence" value="ECO:0007669"/>
    <property type="project" value="TreeGrafter"/>
</dbReference>
<dbReference type="PROSITE" id="PS00028">
    <property type="entry name" value="ZINC_FINGER_C2H2_1"/>
    <property type="match status" value="1"/>
</dbReference>
<reference evidence="15 16" key="1">
    <citation type="journal article" date="2015" name="Nat. Commun.">
        <title>Lucilia cuprina genome unlocks parasitic fly biology to underpin future interventions.</title>
        <authorList>
            <person name="Anstead C.A."/>
            <person name="Korhonen P.K."/>
            <person name="Young N.D."/>
            <person name="Hall R.S."/>
            <person name="Jex A.R."/>
            <person name="Murali S.C."/>
            <person name="Hughes D.S."/>
            <person name="Lee S.F."/>
            <person name="Perry T."/>
            <person name="Stroehlein A.J."/>
            <person name="Ansell B.R."/>
            <person name="Breugelmans B."/>
            <person name="Hofmann A."/>
            <person name="Qu J."/>
            <person name="Dugan S."/>
            <person name="Lee S.L."/>
            <person name="Chao H."/>
            <person name="Dinh H."/>
            <person name="Han Y."/>
            <person name="Doddapaneni H.V."/>
            <person name="Worley K.C."/>
            <person name="Muzny D.M."/>
            <person name="Ioannidis P."/>
            <person name="Waterhouse R.M."/>
            <person name="Zdobnov E.M."/>
            <person name="James P.J."/>
            <person name="Bagnall N.H."/>
            <person name="Kotze A.C."/>
            <person name="Gibbs R.A."/>
            <person name="Richards S."/>
            <person name="Batterham P."/>
            <person name="Gasser R.B."/>
        </authorList>
    </citation>
    <scope>NUCLEOTIDE SEQUENCE [LARGE SCALE GENOMIC DNA]</scope>
    <source>
        <strain evidence="15 16">LS</strain>
        <tissue evidence="15">Full body</tissue>
    </source>
</reference>
<evidence type="ECO:0000256" key="1">
    <source>
        <dbReference type="ARBA" id="ARBA00004114"/>
    </source>
</evidence>
<dbReference type="STRING" id="7375.A0A0L0BP75"/>
<evidence type="ECO:0000256" key="6">
    <source>
        <dbReference type="ARBA" id="ARBA00022771"/>
    </source>
</evidence>
<keyword evidence="6 11" id="KW-0863">Zinc-finger</keyword>
<sequence>MSFNYTYNYPQVARESGFKLRNYKDGPLDFRLIGSLEVERILKDQSLEHIDAVLSHLSEAPLGSILESNILDSGIAKYFILSQFSVQYLLFCRKFLEETVSDLRESHGASQMELVSVKRSLAEANNEILQLRKKITQIEAIHEVIYPCHLCTKNFVSNDALNLHISRKHSGIFTKTEMKSEAPQSLLKDRENDLTLINTIKLELEIKHLKERLNNAEREIKENNTESRVKNGSTLPTETLEKSEQISVHSIGIQSNLSEIKEKNDNSDDDLSSSSQSRQQMYMLKEKLQEFEKWKEEQKSQNSKFLTEVNKKLQELGSALELTRSQMEHELDSDKQNPTSSVKDLEILLSKKLEDISKASTAKLEAVVNKMEISYKDKLDQLERELLKLNEQSIVQHIKSSDNQIKREKEDTANQSKEDPFQTVELNDETPNKKEIFEITTDKNPVNETSISESNHTFVKQSKYPEKNADNRIKSMSSGISDDESTDVSDSLSDEEHKEEIKNNSNKINTNKTLVISKKVANTRQPPPKIVTKKEATKLTNQRLLALGVNMKTKSLPLTLKKRISTELNENRNKLKQEHPHFYATRNKIKKFVDKLCSTKMPENAEALLKATKPARTKFQEQQYYNDENYVSDENDDSFEASTPLNVNTSITESKHFKQRLERILSSPIRKPDEHITKAIVHPQNLTQKPVPMPRKRVMFHHPDRGEDV</sequence>
<dbReference type="OMA" id="TWQAFES"/>
<accession>A0A0L0BP75</accession>
<dbReference type="PANTHER" id="PTHR21502">
    <property type="entry name" value="ZINC FINGER PROTEIN DZIP1"/>
    <property type="match status" value="1"/>
</dbReference>
<comment type="similarity">
    <text evidence="3">Belongs to the DZIP C2H2-type zinc-finger protein family.</text>
</comment>
<gene>
    <name evidence="15" type="ORF">FF38_03989</name>
</gene>
<dbReference type="PROSITE" id="PS50157">
    <property type="entry name" value="ZINC_FINGER_C2H2_2"/>
    <property type="match status" value="1"/>
</dbReference>
<dbReference type="Pfam" id="PF25977">
    <property type="entry name" value="DZIP1"/>
    <property type="match status" value="1"/>
</dbReference>
<evidence type="ECO:0000256" key="8">
    <source>
        <dbReference type="ARBA" id="ARBA00023054"/>
    </source>
</evidence>
<dbReference type="GO" id="GO:0005814">
    <property type="term" value="C:centriole"/>
    <property type="evidence" value="ECO:0007669"/>
    <property type="project" value="UniProtKB-SubCell"/>
</dbReference>
<dbReference type="GO" id="GO:0005737">
    <property type="term" value="C:cytoplasm"/>
    <property type="evidence" value="ECO:0007669"/>
    <property type="project" value="TreeGrafter"/>
</dbReference>
<feature type="compositionally biased region" description="Basic and acidic residues" evidence="13">
    <location>
        <begin position="217"/>
        <end position="229"/>
    </location>
</feature>
<evidence type="ECO:0000256" key="13">
    <source>
        <dbReference type="SAM" id="MobiDB-lite"/>
    </source>
</evidence>
<dbReference type="EMBL" id="JRES01001582">
    <property type="protein sequence ID" value="KNC21783.1"/>
    <property type="molecule type" value="Genomic_DNA"/>
</dbReference>
<evidence type="ECO:0000259" key="14">
    <source>
        <dbReference type="PROSITE" id="PS50157"/>
    </source>
</evidence>
<proteinExistence type="inferred from homology"/>
<dbReference type="Proteomes" id="UP000037069">
    <property type="component" value="Unassembled WGS sequence"/>
</dbReference>
<evidence type="ECO:0000256" key="9">
    <source>
        <dbReference type="ARBA" id="ARBA00023212"/>
    </source>
</evidence>
<dbReference type="InterPro" id="IPR051241">
    <property type="entry name" value="DZIP_RILPL"/>
</dbReference>
<feature type="compositionally biased region" description="Polar residues" evidence="13">
    <location>
        <begin position="444"/>
        <end position="460"/>
    </location>
</feature>
<feature type="domain" description="C2H2-type" evidence="14">
    <location>
        <begin position="146"/>
        <end position="171"/>
    </location>
</feature>